<evidence type="ECO:0000256" key="1">
    <source>
        <dbReference type="SAM" id="MobiDB-lite"/>
    </source>
</evidence>
<reference evidence="2" key="1">
    <citation type="submission" date="2022-07" db="EMBL/GenBank/DDBJ databases">
        <title>Genome analysis of Parmales, a sister group of diatoms, reveals the evolutionary specialization of diatoms from phago-mixotrophs to photoautotrophs.</title>
        <authorList>
            <person name="Ban H."/>
            <person name="Sato S."/>
            <person name="Yoshikawa S."/>
            <person name="Kazumasa Y."/>
            <person name="Nakamura Y."/>
            <person name="Ichinomiya M."/>
            <person name="Saitoh K."/>
            <person name="Sato N."/>
            <person name="Blanc-Mathieu R."/>
            <person name="Endo H."/>
            <person name="Kuwata A."/>
            <person name="Ogata H."/>
        </authorList>
    </citation>
    <scope>NUCLEOTIDE SEQUENCE</scope>
</reference>
<evidence type="ECO:0000313" key="3">
    <source>
        <dbReference type="Proteomes" id="UP001165082"/>
    </source>
</evidence>
<sequence length="180" mass="18952">SVAGGSCDDTRDGTATKCNKGALHYMNTKAMTEGEGEGELPRPGGRTEKVRGEAMARMSAAMAICILMGIRTAGSWLGQGHAAREAHLGGLGGDGSSDVKETDVDVEVGKAKRIVGEETEEGLRAVSLLMTGETFMDVTRQGDVRGQHTYGMSDVKQSTVDTNADEADRFVAKNNEGVLE</sequence>
<comment type="caution">
    <text evidence="2">The sequence shown here is derived from an EMBL/GenBank/DDBJ whole genome shotgun (WGS) entry which is preliminary data.</text>
</comment>
<feature type="region of interest" description="Disordered" evidence="1">
    <location>
        <begin position="161"/>
        <end position="180"/>
    </location>
</feature>
<organism evidence="2 3">
    <name type="scientific">Triparma retinervis</name>
    <dbReference type="NCBI Taxonomy" id="2557542"/>
    <lineage>
        <taxon>Eukaryota</taxon>
        <taxon>Sar</taxon>
        <taxon>Stramenopiles</taxon>
        <taxon>Ochrophyta</taxon>
        <taxon>Bolidophyceae</taxon>
        <taxon>Parmales</taxon>
        <taxon>Triparmaceae</taxon>
        <taxon>Triparma</taxon>
    </lineage>
</organism>
<proteinExistence type="predicted"/>
<protein>
    <submittedName>
        <fullName evidence="2">Uncharacterized protein</fullName>
    </submittedName>
</protein>
<name>A0A9W6ZVF3_9STRA</name>
<dbReference type="AlphaFoldDB" id="A0A9W6ZVF3"/>
<dbReference type="EMBL" id="BRXZ01002293">
    <property type="protein sequence ID" value="GMH59116.1"/>
    <property type="molecule type" value="Genomic_DNA"/>
</dbReference>
<dbReference type="Proteomes" id="UP001165082">
    <property type="component" value="Unassembled WGS sequence"/>
</dbReference>
<keyword evidence="3" id="KW-1185">Reference proteome</keyword>
<feature type="non-terminal residue" evidence="2">
    <location>
        <position position="1"/>
    </location>
</feature>
<gene>
    <name evidence="2" type="ORF">TrRE_jg4913</name>
</gene>
<feature type="non-terminal residue" evidence="2">
    <location>
        <position position="180"/>
    </location>
</feature>
<feature type="region of interest" description="Disordered" evidence="1">
    <location>
        <begin position="29"/>
        <end position="48"/>
    </location>
</feature>
<evidence type="ECO:0000313" key="2">
    <source>
        <dbReference type="EMBL" id="GMH59116.1"/>
    </source>
</evidence>
<accession>A0A9W6ZVF3</accession>